<evidence type="ECO:0000256" key="8">
    <source>
        <dbReference type="SAM" id="Phobius"/>
    </source>
</evidence>
<dbReference type="EMBL" id="CP002077">
    <property type="protein sequence ID" value="ADK87248.1"/>
    <property type="molecule type" value="Genomic_DNA"/>
</dbReference>
<feature type="transmembrane region" description="Helical" evidence="8">
    <location>
        <begin position="29"/>
        <end position="49"/>
    </location>
</feature>
<dbReference type="InterPro" id="IPR003445">
    <property type="entry name" value="Cat_transpt"/>
</dbReference>
<sequence length="565" mass="62498">MTAAHKQKAKLLAWLKLILWGDSISQRIFHFYIYCILLGAVLLFLPFALKTDYQKVISYEVDLQGHTISKQTASYGFLDALFLAVSAFSDTGLSTTVVSETYSVFGQTVLAILLQLGGIGFVVIAFLVWRLFKLHKKGKYSFYEKLMLQSERGGSKLGTTSEMIVVSVLFLFMVELLYGFLYTILFYFIPAFESASVFQSSGKVSNQLKALIVDSTKRLPVVHNLNLAFQYGFFHSLSAVNNAGIDLLGANSFAPYRTNWGIVIQWLAISQIIFGGIGYPVLFDAYEAIKKRRLYGKYYKHQFSLFTKLAVLTNLIVTAWCFLMLLMVEFIVITSLTNTIAHLNVEKAYLVEGLKNKSNQELQSLIFGPIPAASRVMQLWFGVISSRSAGFSVFPWSAESDIIKGIMVIAMFIGGSPSSTAGGIRTTTLAVIFLTLKAKFRGQKEVKVFKRSIDGQTVINAFLVAVFGLVSVVLIAILLPLSMQQPLSFVDSLFETTSAFGTVGLSSGATKIMALEPTRNLFNYLTLGLLMIMGQVGVSSSVLTFVKKHPQGNSFSYPREDVKVG</sequence>
<evidence type="ECO:0000256" key="4">
    <source>
        <dbReference type="ARBA" id="ARBA00022692"/>
    </source>
</evidence>
<dbReference type="GO" id="GO:0008324">
    <property type="term" value="F:monoatomic cation transmembrane transporter activity"/>
    <property type="evidence" value="ECO:0007669"/>
    <property type="project" value="InterPro"/>
</dbReference>
<dbReference type="Pfam" id="PF02386">
    <property type="entry name" value="TrkH"/>
    <property type="match status" value="1"/>
</dbReference>
<evidence type="ECO:0000256" key="5">
    <source>
        <dbReference type="ARBA" id="ARBA00022989"/>
    </source>
</evidence>
<dbReference type="GeneID" id="66608869"/>
<comment type="subcellular location">
    <subcellularLocation>
        <location evidence="1">Cell membrane</location>
        <topology evidence="1">Multi-pass membrane protein</topology>
    </subcellularLocation>
</comment>
<dbReference type="PANTHER" id="PTHR32024:SF1">
    <property type="entry name" value="KTR SYSTEM POTASSIUM UPTAKE PROTEIN B"/>
    <property type="match status" value="1"/>
</dbReference>
<dbReference type="RefSeq" id="WP_010874816.1">
    <property type="nucleotide sequence ID" value="NZ_CP010546.1"/>
</dbReference>
<reference evidence="9 10" key="1">
    <citation type="journal article" date="2010" name="Appl. Environ. Microbiol.">
        <title>Targeted chromosomal knockouts in Mycoplasma pneumoniae.</title>
        <authorList>
            <person name="Krishnakumar R."/>
            <person name="Assad-Garcia N."/>
            <person name="Benders G.A."/>
            <person name="Phan Q."/>
            <person name="Montague M.G."/>
            <person name="Glass J.I."/>
        </authorList>
    </citation>
    <scope>NUCLEOTIDE SEQUENCE [LARGE SCALE GENOMIC DNA]</scope>
    <source>
        <strain evidence="10">ATCC 15531 / DSM 22911 / NBRC 14401 / NCTC 10119 / FH</strain>
    </source>
</reference>
<keyword evidence="7 8" id="KW-0472">Membrane</keyword>
<feature type="transmembrane region" description="Helical" evidence="8">
    <location>
        <begin position="521"/>
        <end position="546"/>
    </location>
</feature>
<accession>A0A0H3DNJ0</accession>
<evidence type="ECO:0000256" key="6">
    <source>
        <dbReference type="ARBA" id="ARBA00023065"/>
    </source>
</evidence>
<dbReference type="HOGENOM" id="CLU_026429_0_1_14"/>
<keyword evidence="5 8" id="KW-1133">Transmembrane helix</keyword>
<proteinExistence type="predicted"/>
<evidence type="ECO:0000256" key="7">
    <source>
        <dbReference type="ARBA" id="ARBA00023136"/>
    </source>
</evidence>
<evidence type="ECO:0000313" key="10">
    <source>
        <dbReference type="Proteomes" id="UP000007756"/>
    </source>
</evidence>
<dbReference type="GO" id="GO:0005886">
    <property type="term" value="C:plasma membrane"/>
    <property type="evidence" value="ECO:0007669"/>
    <property type="project" value="UniProtKB-SubCell"/>
</dbReference>
<keyword evidence="4 8" id="KW-0812">Transmembrane</keyword>
<dbReference type="PATRIC" id="fig|722438.3.peg.512"/>
<feature type="transmembrane region" description="Helical" evidence="8">
    <location>
        <begin position="303"/>
        <end position="328"/>
    </location>
</feature>
<evidence type="ECO:0000313" key="9">
    <source>
        <dbReference type="EMBL" id="ADK87248.1"/>
    </source>
</evidence>
<protein>
    <submittedName>
        <fullName evidence="9">Cation transport protein</fullName>
    </submittedName>
</protein>
<dbReference type="AlphaFoldDB" id="A0A0H3DNJ0"/>
<feature type="transmembrane region" description="Helical" evidence="8">
    <location>
        <begin position="406"/>
        <end position="436"/>
    </location>
</feature>
<dbReference type="PaxDb" id="722438-MPNE_0539"/>
<dbReference type="SMR" id="A0A0H3DNJ0"/>
<dbReference type="eggNOG" id="COG0168">
    <property type="taxonomic scope" value="Bacteria"/>
</dbReference>
<keyword evidence="3" id="KW-1003">Cell membrane</keyword>
<name>A0A0H3DNJ0_MYCPB</name>
<dbReference type="PANTHER" id="PTHR32024">
    <property type="entry name" value="TRK SYSTEM POTASSIUM UPTAKE PROTEIN TRKG-RELATED"/>
    <property type="match status" value="1"/>
</dbReference>
<dbReference type="KEGG" id="mpj:MPNE_0539"/>
<keyword evidence="6" id="KW-0406">Ion transport</keyword>
<dbReference type="STRING" id="722438.F539_02600"/>
<organism evidence="9 10">
    <name type="scientific">Mycoplasmoides pneumoniae (strain ATCC 15531 / DSM 23978 / CIP 103766 / NBRC 14401 / NCTC 10119 / FH)</name>
    <name type="common">Mycoplasma pneumoniae</name>
    <dbReference type="NCBI Taxonomy" id="722438"/>
    <lineage>
        <taxon>Bacteria</taxon>
        <taxon>Bacillati</taxon>
        <taxon>Mycoplasmatota</taxon>
        <taxon>Mycoplasmoidales</taxon>
        <taxon>Mycoplasmoidaceae</taxon>
        <taxon>Mycoplasmoides</taxon>
    </lineage>
</organism>
<feature type="transmembrane region" description="Helical" evidence="8">
    <location>
        <begin position="164"/>
        <end position="189"/>
    </location>
</feature>
<feature type="transmembrane region" description="Helical" evidence="8">
    <location>
        <begin position="109"/>
        <end position="132"/>
    </location>
</feature>
<gene>
    <name evidence="9" type="ordered locus">MPNE_0539</name>
</gene>
<evidence type="ECO:0000256" key="3">
    <source>
        <dbReference type="ARBA" id="ARBA00022475"/>
    </source>
</evidence>
<dbReference type="Proteomes" id="UP000007756">
    <property type="component" value="Chromosome"/>
</dbReference>
<feature type="transmembrane region" description="Helical" evidence="8">
    <location>
        <begin position="262"/>
        <end position="282"/>
    </location>
</feature>
<dbReference type="GO" id="GO:0030001">
    <property type="term" value="P:metal ion transport"/>
    <property type="evidence" value="ECO:0007669"/>
    <property type="project" value="UniProtKB-ARBA"/>
</dbReference>
<feature type="transmembrane region" description="Helical" evidence="8">
    <location>
        <begin position="457"/>
        <end position="479"/>
    </location>
</feature>
<keyword evidence="2" id="KW-0813">Transport</keyword>
<evidence type="ECO:0000256" key="1">
    <source>
        <dbReference type="ARBA" id="ARBA00004651"/>
    </source>
</evidence>
<evidence type="ECO:0000256" key="2">
    <source>
        <dbReference type="ARBA" id="ARBA00022448"/>
    </source>
</evidence>